<organism evidence="2 3">
    <name type="scientific">Treponema saccharophilum DSM 2985</name>
    <dbReference type="NCBI Taxonomy" id="907348"/>
    <lineage>
        <taxon>Bacteria</taxon>
        <taxon>Pseudomonadati</taxon>
        <taxon>Spirochaetota</taxon>
        <taxon>Spirochaetia</taxon>
        <taxon>Spirochaetales</taxon>
        <taxon>Treponemataceae</taxon>
        <taxon>Treponema</taxon>
    </lineage>
</organism>
<accession>H7ELL5</accession>
<comment type="caution">
    <text evidence="2">The sequence shown here is derived from an EMBL/GenBank/DDBJ whole genome shotgun (WGS) entry which is preliminary data.</text>
</comment>
<dbReference type="STRING" id="907348.TresaDRAFT_1165"/>
<protein>
    <recommendedName>
        <fullName evidence="4">DUF5723 domain-containing protein</fullName>
    </recommendedName>
</protein>
<keyword evidence="3" id="KW-1185">Reference proteome</keyword>
<evidence type="ECO:0000313" key="2">
    <source>
        <dbReference type="EMBL" id="EIC01556.1"/>
    </source>
</evidence>
<dbReference type="eggNOG" id="ENOG5032JB6">
    <property type="taxonomic scope" value="Bacteria"/>
</dbReference>
<evidence type="ECO:0000256" key="1">
    <source>
        <dbReference type="SAM" id="SignalP"/>
    </source>
</evidence>
<dbReference type="RefSeq" id="WP_002704874.1">
    <property type="nucleotide sequence ID" value="NZ_AGRW01000049.1"/>
</dbReference>
<sequence length="415" mass="44742">MEVKKNKVIAAITLALSAISFPAYADFSFDCETGLAGTFCKSQNSGKIALTMNGFVSGQVNMTDKLFARAEIAVKTDDILDGGIFEDTASGMSMNKLSLNYSFHAAGMTHVLSAFSGYEDSVGTDTYLRRMLGTNGVASPITESHLGSDGIAIYPLKGSGISYNARFSSVPAAAGAYIYKNDETSDETSQTNVDFRFATALKYLTMDFAFGMGIPITRELSTGEKVFLLIDRVNVHSGITLIIGNRNSTSLFVQGGFYNREVEALSDLADTEMKDVFLLVEPRFKFNGSGIHFTFFNIPGTTLGKIVESSDGTPIFAYTPLTYMEMSDTLGGNITFISRETGAAGIRFGMHTMLTLEGRHLGDLGDKSELSDCIAIKMMPFVSFPVMGGTMTTTARIKATKFSESGITVGFKKSI</sequence>
<evidence type="ECO:0008006" key="4">
    <source>
        <dbReference type="Google" id="ProtNLM"/>
    </source>
</evidence>
<reference evidence="2 3" key="1">
    <citation type="submission" date="2011-09" db="EMBL/GenBank/DDBJ databases">
        <title>The draft genome of Treponema saccharophilum DSM 2985.</title>
        <authorList>
            <consortium name="US DOE Joint Genome Institute (JGI-PGF)"/>
            <person name="Lucas S."/>
            <person name="Copeland A."/>
            <person name="Lapidus A."/>
            <person name="Glavina del Rio T."/>
            <person name="Dalin E."/>
            <person name="Tice H."/>
            <person name="Bruce D."/>
            <person name="Goodwin L."/>
            <person name="Pitluck S."/>
            <person name="Peters L."/>
            <person name="Kyrpides N."/>
            <person name="Mavromatis K."/>
            <person name="Ivanova N."/>
            <person name="Markowitz V."/>
            <person name="Cheng J.-F."/>
            <person name="Hugenholtz P."/>
            <person name="Woyke T."/>
            <person name="Wu D."/>
            <person name="Gronow S."/>
            <person name="Wellnitz S."/>
            <person name="Brambilla E."/>
            <person name="Klenk H.-P."/>
            <person name="Eisen J.A."/>
        </authorList>
    </citation>
    <scope>NUCLEOTIDE SEQUENCE [LARGE SCALE GENOMIC DNA]</scope>
    <source>
        <strain evidence="2 3">DSM 2985</strain>
    </source>
</reference>
<keyword evidence="1" id="KW-0732">Signal</keyword>
<evidence type="ECO:0000313" key="3">
    <source>
        <dbReference type="Proteomes" id="UP000003571"/>
    </source>
</evidence>
<gene>
    <name evidence="2" type="ORF">TresaDRAFT_1165</name>
</gene>
<dbReference type="AlphaFoldDB" id="H7ELL5"/>
<dbReference type="Proteomes" id="UP000003571">
    <property type="component" value="Unassembled WGS sequence"/>
</dbReference>
<dbReference type="PATRIC" id="fig|907348.3.peg.1807"/>
<dbReference type="EMBL" id="AGRW01000049">
    <property type="protein sequence ID" value="EIC01556.1"/>
    <property type="molecule type" value="Genomic_DNA"/>
</dbReference>
<name>H7ELL5_9SPIR</name>
<dbReference type="OrthoDB" id="356096at2"/>
<feature type="signal peptide" evidence="1">
    <location>
        <begin position="1"/>
        <end position="25"/>
    </location>
</feature>
<proteinExistence type="predicted"/>
<feature type="chain" id="PRO_5003609795" description="DUF5723 domain-containing protein" evidence="1">
    <location>
        <begin position="26"/>
        <end position="415"/>
    </location>
</feature>